<dbReference type="Proteomes" id="UP000241421">
    <property type="component" value="Unassembled WGS sequence"/>
</dbReference>
<dbReference type="PANTHER" id="PTHR43377">
    <property type="entry name" value="BILIVERDIN REDUCTASE A"/>
    <property type="match status" value="1"/>
</dbReference>
<dbReference type="InterPro" id="IPR055170">
    <property type="entry name" value="GFO_IDH_MocA-like_dom"/>
</dbReference>
<dbReference type="OrthoDB" id="9793050at2"/>
<sequence length="304" mass="32600">MMRALVIGHGSIGRRHVEVLQQLGCAVAVVSRRAVDFPLVYADAGEALAAHAPGYVVVANETGAHAGAFAALAGARFGGTVLIEKPLFHAPAALPRHAFGAAYVAYNLRFHPMVLRMRELLAGETLVSATVHVGQYLPDWRPGSDYRQSYSASAAQGGGVLRDLSHELDYLCWLLGGWNRVAALGGQFSALEITSDDVFSLLLTTPRCPVVSVHMNYLDRRVRRGVTINTLRGTLEADLATGSLHYLGVQELFATERNSTYLAMHAAVLAGRTDVACTLAEGLATVELIDAAARAAANKEWIQR</sequence>
<dbReference type="InterPro" id="IPR051450">
    <property type="entry name" value="Gfo/Idh/MocA_Oxidoreductases"/>
</dbReference>
<evidence type="ECO:0000259" key="1">
    <source>
        <dbReference type="Pfam" id="PF22725"/>
    </source>
</evidence>
<protein>
    <submittedName>
        <fullName evidence="2">Gfo/Idh/MocA family oxidoreductase</fullName>
    </submittedName>
</protein>
<comment type="caution">
    <text evidence="2">The sequence shown here is derived from an EMBL/GenBank/DDBJ whole genome shotgun (WGS) entry which is preliminary data.</text>
</comment>
<dbReference type="InterPro" id="IPR036291">
    <property type="entry name" value="NAD(P)-bd_dom_sf"/>
</dbReference>
<dbReference type="SUPFAM" id="SSF55347">
    <property type="entry name" value="Glyceraldehyde-3-phosphate dehydrogenase-like, C-terminal domain"/>
    <property type="match status" value="1"/>
</dbReference>
<organism evidence="2 3">
    <name type="scientific">Massilia glaciei</name>
    <dbReference type="NCBI Taxonomy" id="1524097"/>
    <lineage>
        <taxon>Bacteria</taxon>
        <taxon>Pseudomonadati</taxon>
        <taxon>Pseudomonadota</taxon>
        <taxon>Betaproteobacteria</taxon>
        <taxon>Burkholderiales</taxon>
        <taxon>Oxalobacteraceae</taxon>
        <taxon>Telluria group</taxon>
        <taxon>Massilia</taxon>
    </lineage>
</organism>
<evidence type="ECO:0000313" key="2">
    <source>
        <dbReference type="EMBL" id="PWF48933.1"/>
    </source>
</evidence>
<name>A0A2U2HN54_9BURK</name>
<dbReference type="AlphaFoldDB" id="A0A2U2HN54"/>
<evidence type="ECO:0000313" key="3">
    <source>
        <dbReference type="Proteomes" id="UP000241421"/>
    </source>
</evidence>
<reference evidence="2 3" key="1">
    <citation type="submission" date="2018-04" db="EMBL/GenBank/DDBJ databases">
        <title>Massilia violaceinigra sp. nov., a novel purple-pigmented bacterium isolated from Tianshan glacier, Xinjiang, China.</title>
        <authorList>
            <person name="Wang H."/>
        </authorList>
    </citation>
    <scope>NUCLEOTIDE SEQUENCE [LARGE SCALE GENOMIC DNA]</scope>
    <source>
        <strain evidence="2 3">B448-2</strain>
    </source>
</reference>
<keyword evidence="3" id="KW-1185">Reference proteome</keyword>
<feature type="domain" description="GFO/IDH/MocA-like oxidoreductase" evidence="1">
    <location>
        <begin position="117"/>
        <end position="234"/>
    </location>
</feature>
<dbReference type="RefSeq" id="WP_106757187.1">
    <property type="nucleotide sequence ID" value="NZ_PXWF02000122.1"/>
</dbReference>
<dbReference type="Gene3D" id="3.30.360.10">
    <property type="entry name" value="Dihydrodipicolinate Reductase, domain 2"/>
    <property type="match status" value="1"/>
</dbReference>
<dbReference type="SUPFAM" id="SSF51735">
    <property type="entry name" value="NAD(P)-binding Rossmann-fold domains"/>
    <property type="match status" value="1"/>
</dbReference>
<proteinExistence type="predicted"/>
<dbReference type="PANTHER" id="PTHR43377:SF1">
    <property type="entry name" value="BILIVERDIN REDUCTASE A"/>
    <property type="match status" value="1"/>
</dbReference>
<dbReference type="Pfam" id="PF22725">
    <property type="entry name" value="GFO_IDH_MocA_C3"/>
    <property type="match status" value="1"/>
</dbReference>
<dbReference type="Gene3D" id="3.40.50.720">
    <property type="entry name" value="NAD(P)-binding Rossmann-like Domain"/>
    <property type="match status" value="1"/>
</dbReference>
<gene>
    <name evidence="2" type="ORF">C7C56_009460</name>
</gene>
<accession>A0A2U2HN54</accession>
<dbReference type="EMBL" id="PXWF02000122">
    <property type="protein sequence ID" value="PWF48933.1"/>
    <property type="molecule type" value="Genomic_DNA"/>
</dbReference>